<dbReference type="InterPro" id="IPR010607">
    <property type="entry name" value="DUF1194"/>
</dbReference>
<feature type="chain" id="PRO_5046001575" evidence="2">
    <location>
        <begin position="25"/>
        <end position="271"/>
    </location>
</feature>
<reference evidence="4" key="1">
    <citation type="submission" date="2023-08" db="EMBL/GenBank/DDBJ databases">
        <title>Rhodospirillaceae gen. nov., a novel taxon isolated from the Yangtze River Yuezi River estuary sludge.</title>
        <authorList>
            <person name="Ruan L."/>
        </authorList>
    </citation>
    <scope>NUCLEOTIDE SEQUENCE [LARGE SCALE GENOMIC DNA]</scope>
    <source>
        <strain evidence="4">R-7</strain>
    </source>
</reference>
<feature type="compositionally biased region" description="Low complexity" evidence="1">
    <location>
        <begin position="256"/>
        <end position="271"/>
    </location>
</feature>
<evidence type="ECO:0000256" key="2">
    <source>
        <dbReference type="SAM" id="SignalP"/>
    </source>
</evidence>
<comment type="caution">
    <text evidence="3">The sequence shown here is derived from an EMBL/GenBank/DDBJ whole genome shotgun (WGS) entry which is preliminary data.</text>
</comment>
<dbReference type="Gene3D" id="3.40.50.410">
    <property type="entry name" value="von Willebrand factor, type A domain"/>
    <property type="match status" value="1"/>
</dbReference>
<feature type="region of interest" description="Disordered" evidence="1">
    <location>
        <begin position="237"/>
        <end position="271"/>
    </location>
</feature>
<accession>A0ABU0YPF9</accession>
<dbReference type="EMBL" id="JAUYVI010000005">
    <property type="protein sequence ID" value="MDQ7249607.1"/>
    <property type="molecule type" value="Genomic_DNA"/>
</dbReference>
<evidence type="ECO:0000313" key="4">
    <source>
        <dbReference type="Proteomes" id="UP001230156"/>
    </source>
</evidence>
<feature type="signal peptide" evidence="2">
    <location>
        <begin position="1"/>
        <end position="24"/>
    </location>
</feature>
<proteinExistence type="predicted"/>
<dbReference type="SUPFAM" id="SSF53300">
    <property type="entry name" value="vWA-like"/>
    <property type="match status" value="1"/>
</dbReference>
<organism evidence="3 4">
    <name type="scientific">Dongia sedimenti</name>
    <dbReference type="NCBI Taxonomy" id="3064282"/>
    <lineage>
        <taxon>Bacteria</taxon>
        <taxon>Pseudomonadati</taxon>
        <taxon>Pseudomonadota</taxon>
        <taxon>Alphaproteobacteria</taxon>
        <taxon>Rhodospirillales</taxon>
        <taxon>Dongiaceae</taxon>
        <taxon>Dongia</taxon>
    </lineage>
</organism>
<feature type="compositionally biased region" description="Basic and acidic residues" evidence="1">
    <location>
        <begin position="237"/>
        <end position="255"/>
    </location>
</feature>
<keyword evidence="2" id="KW-0732">Signal</keyword>
<evidence type="ECO:0000256" key="1">
    <source>
        <dbReference type="SAM" id="MobiDB-lite"/>
    </source>
</evidence>
<sequence length="271" mass="29109">MRRNAFVLALAAALSAAVPGFARAADTPVDLELVLAVDVSRSMDPDELQLQRDGYVAALTHPDIIAAIRSGARHRIALSYVEWAGPGMQYTAVDWRAIDGEASARAFADALAQAPIQAFRGTSISDGLAYIQSRFDGNGFAAPRRVIDVSGDGPNNMGMPVELAREAVLRAGITINGLPIMIKQAGGFAAIDNLDVYYQDCVIGGAGAFLLVVKSPDQFAEAIRRKLVLEIADRADHPRHRDPGREPRRLHDRRAAASAVDARVSARGMRE</sequence>
<dbReference type="CDD" id="cd00198">
    <property type="entry name" value="vWFA"/>
    <property type="match status" value="1"/>
</dbReference>
<dbReference type="Proteomes" id="UP001230156">
    <property type="component" value="Unassembled WGS sequence"/>
</dbReference>
<gene>
    <name evidence="3" type="ORF">Q8A70_18100</name>
</gene>
<name>A0ABU0YPF9_9PROT</name>
<protein>
    <submittedName>
        <fullName evidence="3">DUF1194 domain-containing protein</fullName>
    </submittedName>
</protein>
<dbReference type="RefSeq" id="WP_379957747.1">
    <property type="nucleotide sequence ID" value="NZ_JAUYVI010000005.1"/>
</dbReference>
<dbReference type="Pfam" id="PF06707">
    <property type="entry name" value="DUF1194"/>
    <property type="match status" value="1"/>
</dbReference>
<evidence type="ECO:0000313" key="3">
    <source>
        <dbReference type="EMBL" id="MDQ7249607.1"/>
    </source>
</evidence>
<keyword evidence="4" id="KW-1185">Reference proteome</keyword>
<dbReference type="InterPro" id="IPR036465">
    <property type="entry name" value="vWFA_dom_sf"/>
</dbReference>